<evidence type="ECO:0000256" key="3">
    <source>
        <dbReference type="ARBA" id="ARBA00022618"/>
    </source>
</evidence>
<dbReference type="GeneID" id="107422234"/>
<evidence type="ECO:0000256" key="2">
    <source>
        <dbReference type="ARBA" id="ARBA00011177"/>
    </source>
</evidence>
<keyword evidence="5" id="KW-0131">Cell cycle</keyword>
<evidence type="ECO:0000256" key="5">
    <source>
        <dbReference type="ARBA" id="ARBA00023306"/>
    </source>
</evidence>
<dbReference type="FunCoup" id="A0A6P3ZYG0">
    <property type="interactions" value="305"/>
</dbReference>
<reference evidence="11" key="2">
    <citation type="submission" date="2025-08" db="UniProtKB">
        <authorList>
            <consortium name="RefSeq"/>
        </authorList>
    </citation>
    <scope>IDENTIFICATION</scope>
    <source>
        <tissue evidence="11">Seedling</tissue>
    </source>
</reference>
<keyword evidence="3" id="KW-0132">Cell division</keyword>
<evidence type="ECO:0000259" key="8">
    <source>
        <dbReference type="SMART" id="SM00385"/>
    </source>
</evidence>
<comment type="subunit">
    <text evidence="2">Interacts with the CDC2 protein kinase to form a serine/threonine kinase holoenzyme complex also known as maturation promoting factor (MPF). The cyclin subunit imparts substrate specificity to the complex.</text>
</comment>
<sequence length="326" mass="37143">MEFDNIGKPLTSFQEHYPDTIPDLFASENDHMPSQSFSTSPSKTRDFYVSFRREAISLIFQAQFSCNFDPFVSYLAVNYMDRFVSKQEITQEKPWLSKLLVVASISLAAKMSNSPFSLSHIQGEEGFNFDAQTVHKMEVLILDTLSWRMRSITPFSFLCFFVSLFELNDPTLTQALKDRASETIYSAHNEMKFLEFKPSIIAASAILSASHELFPLQFSSFKASISDCQYVDTESLLKCLNLMQEMVMMQGYESILETVSSSRTPMSVLDRHFMMTNSESDNTCSNTTTTTTTDAIAVAEKRQIKRRKLSDFCSKSGFQISQSNQW</sequence>
<dbReference type="SMART" id="SM00385">
    <property type="entry name" value="CYCLIN"/>
    <property type="match status" value="1"/>
</dbReference>
<dbReference type="FunFam" id="1.10.472.10:FF:000040">
    <property type="entry name" value="D6-type cyclin"/>
    <property type="match status" value="1"/>
</dbReference>
<dbReference type="CDD" id="cd20544">
    <property type="entry name" value="CYCLIN_AtCycD-like_rpt2"/>
    <property type="match status" value="1"/>
</dbReference>
<evidence type="ECO:0000256" key="4">
    <source>
        <dbReference type="ARBA" id="ARBA00023127"/>
    </source>
</evidence>
<keyword evidence="4 7" id="KW-0195">Cyclin</keyword>
<comment type="similarity">
    <text evidence="1">Belongs to the cyclin family. Cyclin D subfamily.</text>
</comment>
<dbReference type="RefSeq" id="XP_015887143.1">
    <property type="nucleotide sequence ID" value="XM_016031657.4"/>
</dbReference>
<dbReference type="GO" id="GO:0051301">
    <property type="term" value="P:cell division"/>
    <property type="evidence" value="ECO:0007669"/>
    <property type="project" value="UniProtKB-KW"/>
</dbReference>
<keyword evidence="10" id="KW-1185">Reference proteome</keyword>
<dbReference type="InParanoid" id="A0A6P3ZYG0"/>
<feature type="domain" description="Cyclin C-terminal" evidence="9">
    <location>
        <begin position="152"/>
        <end position="265"/>
    </location>
</feature>
<dbReference type="Proteomes" id="UP001652623">
    <property type="component" value="Chromosome 1"/>
</dbReference>
<dbReference type="AlphaFoldDB" id="A0A6P3ZYG0"/>
<dbReference type="FunFam" id="1.10.472.10:FF:000060">
    <property type="entry name" value="D6-type cyclin"/>
    <property type="match status" value="1"/>
</dbReference>
<evidence type="ECO:0000313" key="10">
    <source>
        <dbReference type="Proteomes" id="UP001652623"/>
    </source>
</evidence>
<evidence type="ECO:0000256" key="7">
    <source>
        <dbReference type="RuleBase" id="RU000383"/>
    </source>
</evidence>
<dbReference type="Pfam" id="PF02984">
    <property type="entry name" value="Cyclin_C"/>
    <property type="match status" value="1"/>
</dbReference>
<feature type="domain" description="Cyclin-like" evidence="8">
    <location>
        <begin position="57"/>
        <end position="143"/>
    </location>
</feature>
<reference evidence="10" key="1">
    <citation type="submission" date="2025-05" db="UniProtKB">
        <authorList>
            <consortium name="RefSeq"/>
        </authorList>
    </citation>
    <scope>NUCLEOTIDE SEQUENCE [LARGE SCALE GENOMIC DNA]</scope>
</reference>
<evidence type="ECO:0000259" key="9">
    <source>
        <dbReference type="SMART" id="SM01332"/>
    </source>
</evidence>
<gene>
    <name evidence="11" type="primary">LOC107422234</name>
</gene>
<dbReference type="KEGG" id="zju:107422234"/>
<dbReference type="SMART" id="SM01332">
    <property type="entry name" value="Cyclin_C"/>
    <property type="match status" value="1"/>
</dbReference>
<dbReference type="InterPro" id="IPR013763">
    <property type="entry name" value="Cyclin-like_dom"/>
</dbReference>
<accession>A0A6P3ZYG0</accession>
<evidence type="ECO:0000256" key="1">
    <source>
        <dbReference type="ARBA" id="ARBA00009065"/>
    </source>
</evidence>
<dbReference type="InterPro" id="IPR036915">
    <property type="entry name" value="Cyclin-like_sf"/>
</dbReference>
<protein>
    <recommendedName>
        <fullName evidence="6">B-like cyclin</fullName>
    </recommendedName>
</protein>
<dbReference type="PANTHER" id="PTHR10177">
    <property type="entry name" value="CYCLINS"/>
    <property type="match status" value="1"/>
</dbReference>
<evidence type="ECO:0000313" key="11">
    <source>
        <dbReference type="RefSeq" id="XP_015887143.1"/>
    </source>
</evidence>
<dbReference type="InterPro" id="IPR006671">
    <property type="entry name" value="Cyclin_N"/>
</dbReference>
<organism evidence="10 11">
    <name type="scientific">Ziziphus jujuba</name>
    <name type="common">Chinese jujube</name>
    <name type="synonym">Ziziphus sativa</name>
    <dbReference type="NCBI Taxonomy" id="326968"/>
    <lineage>
        <taxon>Eukaryota</taxon>
        <taxon>Viridiplantae</taxon>
        <taxon>Streptophyta</taxon>
        <taxon>Embryophyta</taxon>
        <taxon>Tracheophyta</taxon>
        <taxon>Spermatophyta</taxon>
        <taxon>Magnoliopsida</taxon>
        <taxon>eudicotyledons</taxon>
        <taxon>Gunneridae</taxon>
        <taxon>Pentapetalae</taxon>
        <taxon>rosids</taxon>
        <taxon>fabids</taxon>
        <taxon>Rosales</taxon>
        <taxon>Rhamnaceae</taxon>
        <taxon>Paliureae</taxon>
        <taxon>Ziziphus</taxon>
    </lineage>
</organism>
<dbReference type="Gene3D" id="1.10.472.10">
    <property type="entry name" value="Cyclin-like"/>
    <property type="match status" value="2"/>
</dbReference>
<proteinExistence type="inferred from homology"/>
<evidence type="ECO:0000256" key="6">
    <source>
        <dbReference type="ARBA" id="ARBA00032263"/>
    </source>
</evidence>
<dbReference type="SUPFAM" id="SSF47954">
    <property type="entry name" value="Cyclin-like"/>
    <property type="match status" value="2"/>
</dbReference>
<dbReference type="InterPro" id="IPR039361">
    <property type="entry name" value="Cyclin"/>
</dbReference>
<dbReference type="Pfam" id="PF00134">
    <property type="entry name" value="Cyclin_N"/>
    <property type="match status" value="1"/>
</dbReference>
<dbReference type="InterPro" id="IPR004367">
    <property type="entry name" value="Cyclin_C-dom"/>
</dbReference>
<name>A0A6P3ZYG0_ZIZJJ</name>